<dbReference type="InterPro" id="IPR006597">
    <property type="entry name" value="Sel1-like"/>
</dbReference>
<dbReference type="RefSeq" id="XP_005767779.1">
    <property type="nucleotide sequence ID" value="XM_005767722.1"/>
</dbReference>
<dbReference type="InterPro" id="IPR011990">
    <property type="entry name" value="TPR-like_helical_dom_sf"/>
</dbReference>
<dbReference type="InterPro" id="IPR050767">
    <property type="entry name" value="Sel1_AlgK"/>
</dbReference>
<keyword evidence="3" id="KW-1185">Reference proteome</keyword>
<evidence type="ECO:0008006" key="4">
    <source>
        <dbReference type="Google" id="ProtNLM"/>
    </source>
</evidence>
<dbReference type="Proteomes" id="UP000013827">
    <property type="component" value="Unassembled WGS sequence"/>
</dbReference>
<dbReference type="HOGENOM" id="CLU_1646882_0_0_1"/>
<dbReference type="AlphaFoldDB" id="A0A0D3IVR5"/>
<dbReference type="KEGG" id="ehx:EMIHUDRAFT_211512"/>
<sequence length="161" mass="17538">MVEEAFDLATVLAFQDVDSDAGYKIYEALASAGDAQAMTAAGYCKLEGIGELDIDEREAIRWLKLAAEHGDAEGIYKLALAYYTTYEEPGTNSDEKALELFSRSREKEHVEGAFMLGQMLLDKGDAASAVCARRGQGRLAGHWGARELLLNLLDEDAKARG</sequence>
<evidence type="ECO:0000313" key="2">
    <source>
        <dbReference type="EnsemblProtists" id="EOD15350"/>
    </source>
</evidence>
<dbReference type="PaxDb" id="2903-EOD15350"/>
<reference evidence="3" key="1">
    <citation type="journal article" date="2013" name="Nature">
        <title>Pan genome of the phytoplankton Emiliania underpins its global distribution.</title>
        <authorList>
            <person name="Read B.A."/>
            <person name="Kegel J."/>
            <person name="Klute M.J."/>
            <person name="Kuo A."/>
            <person name="Lefebvre S.C."/>
            <person name="Maumus F."/>
            <person name="Mayer C."/>
            <person name="Miller J."/>
            <person name="Monier A."/>
            <person name="Salamov A."/>
            <person name="Young J."/>
            <person name="Aguilar M."/>
            <person name="Claverie J.M."/>
            <person name="Frickenhaus S."/>
            <person name="Gonzalez K."/>
            <person name="Herman E.K."/>
            <person name="Lin Y.C."/>
            <person name="Napier J."/>
            <person name="Ogata H."/>
            <person name="Sarno A.F."/>
            <person name="Shmutz J."/>
            <person name="Schroeder D."/>
            <person name="de Vargas C."/>
            <person name="Verret F."/>
            <person name="von Dassow P."/>
            <person name="Valentin K."/>
            <person name="Van de Peer Y."/>
            <person name="Wheeler G."/>
            <person name="Dacks J.B."/>
            <person name="Delwiche C.F."/>
            <person name="Dyhrman S.T."/>
            <person name="Glockner G."/>
            <person name="John U."/>
            <person name="Richards T."/>
            <person name="Worden A.Z."/>
            <person name="Zhang X."/>
            <person name="Grigoriev I.V."/>
            <person name="Allen A.E."/>
            <person name="Bidle K."/>
            <person name="Borodovsky M."/>
            <person name="Bowler C."/>
            <person name="Brownlee C."/>
            <person name="Cock J.M."/>
            <person name="Elias M."/>
            <person name="Gladyshev V.N."/>
            <person name="Groth M."/>
            <person name="Guda C."/>
            <person name="Hadaegh A."/>
            <person name="Iglesias-Rodriguez M.D."/>
            <person name="Jenkins J."/>
            <person name="Jones B.M."/>
            <person name="Lawson T."/>
            <person name="Leese F."/>
            <person name="Lindquist E."/>
            <person name="Lobanov A."/>
            <person name="Lomsadze A."/>
            <person name="Malik S.B."/>
            <person name="Marsh M.E."/>
            <person name="Mackinder L."/>
            <person name="Mock T."/>
            <person name="Mueller-Roeber B."/>
            <person name="Pagarete A."/>
            <person name="Parker M."/>
            <person name="Probert I."/>
            <person name="Quesneville H."/>
            <person name="Raines C."/>
            <person name="Rensing S.A."/>
            <person name="Riano-Pachon D.M."/>
            <person name="Richier S."/>
            <person name="Rokitta S."/>
            <person name="Shiraiwa Y."/>
            <person name="Soanes D.M."/>
            <person name="van der Giezen M."/>
            <person name="Wahlund T.M."/>
            <person name="Williams B."/>
            <person name="Wilson W."/>
            <person name="Wolfe G."/>
            <person name="Wurch L.L."/>
        </authorList>
    </citation>
    <scope>NUCLEOTIDE SEQUENCE</scope>
</reference>
<dbReference type="Gene3D" id="1.25.40.10">
    <property type="entry name" value="Tetratricopeptide repeat domain"/>
    <property type="match status" value="1"/>
</dbReference>
<dbReference type="PANTHER" id="PTHR11102:SF160">
    <property type="entry name" value="ERAD-ASSOCIATED E3 UBIQUITIN-PROTEIN LIGASE COMPONENT HRD3"/>
    <property type="match status" value="1"/>
</dbReference>
<organism evidence="2 3">
    <name type="scientific">Emiliania huxleyi (strain CCMP1516)</name>
    <dbReference type="NCBI Taxonomy" id="280463"/>
    <lineage>
        <taxon>Eukaryota</taxon>
        <taxon>Haptista</taxon>
        <taxon>Haptophyta</taxon>
        <taxon>Prymnesiophyceae</taxon>
        <taxon>Isochrysidales</taxon>
        <taxon>Noelaerhabdaceae</taxon>
        <taxon>Emiliania</taxon>
    </lineage>
</organism>
<comment type="similarity">
    <text evidence="1">Belongs to the sel-1 family.</text>
</comment>
<dbReference type="EnsemblProtists" id="EOD15350">
    <property type="protein sequence ID" value="EOD15350"/>
    <property type="gene ID" value="EMIHUDRAFT_211512"/>
</dbReference>
<accession>A0A0D3IVR5</accession>
<dbReference type="Pfam" id="PF08238">
    <property type="entry name" value="Sel1"/>
    <property type="match status" value="2"/>
</dbReference>
<evidence type="ECO:0000256" key="1">
    <source>
        <dbReference type="ARBA" id="ARBA00038101"/>
    </source>
</evidence>
<protein>
    <recommendedName>
        <fullName evidence="4">Sel1 repeat family protein</fullName>
    </recommendedName>
</protein>
<dbReference type="SMART" id="SM00671">
    <property type="entry name" value="SEL1"/>
    <property type="match status" value="2"/>
</dbReference>
<dbReference type="GeneID" id="17261496"/>
<name>A0A0D3IVR5_EMIH1</name>
<evidence type="ECO:0000313" key="3">
    <source>
        <dbReference type="Proteomes" id="UP000013827"/>
    </source>
</evidence>
<dbReference type="STRING" id="2903.R1DLH3"/>
<dbReference type="PANTHER" id="PTHR11102">
    <property type="entry name" value="SEL-1-LIKE PROTEIN"/>
    <property type="match status" value="1"/>
</dbReference>
<proteinExistence type="inferred from homology"/>
<dbReference type="SUPFAM" id="SSF81901">
    <property type="entry name" value="HCP-like"/>
    <property type="match status" value="1"/>
</dbReference>
<reference evidence="2" key="2">
    <citation type="submission" date="2024-10" db="UniProtKB">
        <authorList>
            <consortium name="EnsemblProtists"/>
        </authorList>
    </citation>
    <scope>IDENTIFICATION</scope>
</reference>